<evidence type="ECO:0000256" key="4">
    <source>
        <dbReference type="ARBA" id="ARBA00023284"/>
    </source>
</evidence>
<proteinExistence type="predicted"/>
<dbReference type="InterPro" id="IPR036249">
    <property type="entry name" value="Thioredoxin-like_sf"/>
</dbReference>
<dbReference type="PANTHER" id="PTHR13887">
    <property type="entry name" value="GLUTATHIONE S-TRANSFERASE KAPPA"/>
    <property type="match status" value="1"/>
</dbReference>
<sequence length="252" mass="27706">MSCKERRSAMKKHILAPLIALTLLAPLAAGAEEMDEDRIKALVYEAIRENPGIVMEAVRLLEEQQQRDQSAAAAAALSGIRDELEQDPNAPVLGNPDGDVTVVEFFDYNCPYCRRAMPQVDALIEQDKNVRLVYREWPILGDGSVFAARAALAAREQGKYEEFHEAMMGMNGRAEEASVLRIAGEVGLDIEQLRRDMQAPEVSEHIETSMELTRALGFTGTPSFVIGDTLVGGLVEAEVLAEHVQTARDAQQ</sequence>
<organism evidence="7 8">
    <name type="scientific">Marinovum algicola</name>
    <dbReference type="NCBI Taxonomy" id="42444"/>
    <lineage>
        <taxon>Bacteria</taxon>
        <taxon>Pseudomonadati</taxon>
        <taxon>Pseudomonadota</taxon>
        <taxon>Alphaproteobacteria</taxon>
        <taxon>Rhodobacterales</taxon>
        <taxon>Roseobacteraceae</taxon>
        <taxon>Marinovum</taxon>
    </lineage>
</organism>
<gene>
    <name evidence="7" type="ORF">SAMN04487940_10987</name>
</gene>
<evidence type="ECO:0000256" key="5">
    <source>
        <dbReference type="SAM" id="SignalP"/>
    </source>
</evidence>
<name>A0A975WB62_9RHOB</name>
<dbReference type="InterPro" id="IPR041205">
    <property type="entry name" value="ScsC_N"/>
</dbReference>
<evidence type="ECO:0000256" key="1">
    <source>
        <dbReference type="ARBA" id="ARBA00022729"/>
    </source>
</evidence>
<keyword evidence="3" id="KW-1015">Disulfide bond</keyword>
<keyword evidence="1 5" id="KW-0732">Signal</keyword>
<dbReference type="Proteomes" id="UP000182932">
    <property type="component" value="Unassembled WGS sequence"/>
</dbReference>
<feature type="chain" id="PRO_5037401364" evidence="5">
    <location>
        <begin position="32"/>
        <end position="252"/>
    </location>
</feature>
<dbReference type="Gene3D" id="3.40.30.10">
    <property type="entry name" value="Glutaredoxin"/>
    <property type="match status" value="1"/>
</dbReference>
<reference evidence="7 8" key="1">
    <citation type="submission" date="2016-10" db="EMBL/GenBank/DDBJ databases">
        <authorList>
            <person name="Varghese N."/>
            <person name="Submissions S."/>
        </authorList>
    </citation>
    <scope>NUCLEOTIDE SEQUENCE [LARGE SCALE GENOMIC DNA]</scope>
    <source>
        <strain evidence="7 8">FF3</strain>
    </source>
</reference>
<keyword evidence="4" id="KW-0676">Redox-active center</keyword>
<dbReference type="AlphaFoldDB" id="A0A975WB62"/>
<dbReference type="PANTHER" id="PTHR13887:SF14">
    <property type="entry name" value="DISULFIDE BOND FORMATION PROTEIN D"/>
    <property type="match status" value="1"/>
</dbReference>
<dbReference type="Pfam" id="PF18312">
    <property type="entry name" value="ScsC_N"/>
    <property type="match status" value="1"/>
</dbReference>
<accession>A0A975WB62</accession>
<dbReference type="InterPro" id="IPR013766">
    <property type="entry name" value="Thioredoxin_domain"/>
</dbReference>
<dbReference type="SUPFAM" id="SSF52833">
    <property type="entry name" value="Thioredoxin-like"/>
    <property type="match status" value="1"/>
</dbReference>
<dbReference type="Pfam" id="PF01323">
    <property type="entry name" value="DSBA"/>
    <property type="match status" value="1"/>
</dbReference>
<dbReference type="GO" id="GO:0016853">
    <property type="term" value="F:isomerase activity"/>
    <property type="evidence" value="ECO:0007669"/>
    <property type="project" value="UniProtKB-KW"/>
</dbReference>
<feature type="signal peptide" evidence="5">
    <location>
        <begin position="1"/>
        <end position="31"/>
    </location>
</feature>
<evidence type="ECO:0000313" key="7">
    <source>
        <dbReference type="EMBL" id="SEJ71557.1"/>
    </source>
</evidence>
<dbReference type="EMBL" id="FNYY01000009">
    <property type="protein sequence ID" value="SEJ71557.1"/>
    <property type="molecule type" value="Genomic_DNA"/>
</dbReference>
<dbReference type="InterPro" id="IPR001853">
    <property type="entry name" value="DSBA-like_thioredoxin_dom"/>
</dbReference>
<dbReference type="CDD" id="cd03023">
    <property type="entry name" value="DsbA_Com1_like"/>
    <property type="match status" value="1"/>
</dbReference>
<keyword evidence="2" id="KW-0560">Oxidoreductase</keyword>
<comment type="caution">
    <text evidence="7">The sequence shown here is derived from an EMBL/GenBank/DDBJ whole genome shotgun (WGS) entry which is preliminary data.</text>
</comment>
<evidence type="ECO:0000259" key="6">
    <source>
        <dbReference type="PROSITE" id="PS51352"/>
    </source>
</evidence>
<evidence type="ECO:0000313" key="8">
    <source>
        <dbReference type="Proteomes" id="UP000182932"/>
    </source>
</evidence>
<protein>
    <submittedName>
        <fullName evidence="7">Protein-disulfide isomerase</fullName>
    </submittedName>
</protein>
<dbReference type="PROSITE" id="PS51352">
    <property type="entry name" value="THIOREDOXIN_2"/>
    <property type="match status" value="1"/>
</dbReference>
<dbReference type="GO" id="GO:0016491">
    <property type="term" value="F:oxidoreductase activity"/>
    <property type="evidence" value="ECO:0007669"/>
    <property type="project" value="UniProtKB-KW"/>
</dbReference>
<evidence type="ECO:0000256" key="2">
    <source>
        <dbReference type="ARBA" id="ARBA00023002"/>
    </source>
</evidence>
<keyword evidence="7" id="KW-0413">Isomerase</keyword>
<keyword evidence="8" id="KW-1185">Reference proteome</keyword>
<evidence type="ECO:0000256" key="3">
    <source>
        <dbReference type="ARBA" id="ARBA00023157"/>
    </source>
</evidence>
<feature type="domain" description="Thioredoxin" evidence="6">
    <location>
        <begin position="66"/>
        <end position="202"/>
    </location>
</feature>